<reference evidence="1" key="1">
    <citation type="submission" date="2021-06" db="EMBL/GenBank/DDBJ databases">
        <authorList>
            <person name="Kallberg Y."/>
            <person name="Tangrot J."/>
            <person name="Rosling A."/>
        </authorList>
    </citation>
    <scope>NUCLEOTIDE SEQUENCE</scope>
    <source>
        <strain evidence="1">MA461A</strain>
    </source>
</reference>
<evidence type="ECO:0000313" key="2">
    <source>
        <dbReference type="Proteomes" id="UP000789920"/>
    </source>
</evidence>
<proteinExistence type="predicted"/>
<organism evidence="1 2">
    <name type="scientific">Racocetra persica</name>
    <dbReference type="NCBI Taxonomy" id="160502"/>
    <lineage>
        <taxon>Eukaryota</taxon>
        <taxon>Fungi</taxon>
        <taxon>Fungi incertae sedis</taxon>
        <taxon>Mucoromycota</taxon>
        <taxon>Glomeromycotina</taxon>
        <taxon>Glomeromycetes</taxon>
        <taxon>Diversisporales</taxon>
        <taxon>Gigasporaceae</taxon>
        <taxon>Racocetra</taxon>
    </lineage>
</organism>
<comment type="caution">
    <text evidence="1">The sequence shown here is derived from an EMBL/GenBank/DDBJ whole genome shotgun (WGS) entry which is preliminary data.</text>
</comment>
<dbReference type="Proteomes" id="UP000789920">
    <property type="component" value="Unassembled WGS sequence"/>
</dbReference>
<feature type="non-terminal residue" evidence="1">
    <location>
        <position position="364"/>
    </location>
</feature>
<sequence>KIDLSNNKDLTSLELINLPNLKHLQANNCQLTNLLITNCPNLAYLNVGNNLLTKTDFLTNLNPEKLTHLSIHSNNFSKQKLDFLNQSANLEELYLDNSNEENFDQRIYNHFYDKNYPKQADNDREKRENITFLNLNNKNLSGHLDLRDFTSLQSLSCIGNKLTNLDLSKCSNLVKLNCSGNKFTNPEFLQEIPNPSKLKRVKSGGLSLSLEFLPASCQELYCDYDYQYKSIKLADELSKEEKGASRLSQIQDPQQSQNQEWLTEGAQWVARGVAVAGGVLAATVNPVAGGVMAAASPVLEVVASQMKEKIGELGVVNSKLKELKKKVLDFLQDYDENNNQEIELEELINARVKFNNELTKLGEI</sequence>
<name>A0ACA9RM74_9GLOM</name>
<evidence type="ECO:0000313" key="1">
    <source>
        <dbReference type="EMBL" id="CAG8799801.1"/>
    </source>
</evidence>
<dbReference type="EMBL" id="CAJVQC010059464">
    <property type="protein sequence ID" value="CAG8799801.1"/>
    <property type="molecule type" value="Genomic_DNA"/>
</dbReference>
<accession>A0ACA9RM74</accession>
<feature type="non-terminal residue" evidence="1">
    <location>
        <position position="1"/>
    </location>
</feature>
<protein>
    <submittedName>
        <fullName evidence="1">14526_t:CDS:1</fullName>
    </submittedName>
</protein>
<keyword evidence="2" id="KW-1185">Reference proteome</keyword>
<gene>
    <name evidence="1" type="ORF">RPERSI_LOCUS20793</name>
</gene>